<dbReference type="InParanoid" id="A0A168R1S6"/>
<evidence type="ECO:0000259" key="8">
    <source>
        <dbReference type="Pfam" id="PF08600"/>
    </source>
</evidence>
<keyword evidence="3" id="KW-0863">Zinc-finger</keyword>
<dbReference type="PANTHER" id="PTHR15835">
    <property type="entry name" value="NUCLEAR-INTERACTING PARTNER OF ALK"/>
    <property type="match status" value="1"/>
</dbReference>
<dbReference type="InterPro" id="IPR012935">
    <property type="entry name" value="NuBaID_N"/>
</dbReference>
<dbReference type="STRING" id="4829.A0A168R1S6"/>
<feature type="compositionally biased region" description="Acidic residues" evidence="6">
    <location>
        <begin position="1484"/>
        <end position="1498"/>
    </location>
</feature>
<feature type="compositionally biased region" description="Basic and acidic residues" evidence="6">
    <location>
        <begin position="1070"/>
        <end position="1081"/>
    </location>
</feature>
<feature type="region of interest" description="Disordered" evidence="6">
    <location>
        <begin position="1113"/>
        <end position="1141"/>
    </location>
</feature>
<feature type="region of interest" description="Disordered" evidence="6">
    <location>
        <begin position="481"/>
        <end position="665"/>
    </location>
</feature>
<dbReference type="OrthoDB" id="2592092at2759"/>
<feature type="compositionally biased region" description="Polar residues" evidence="6">
    <location>
        <begin position="1500"/>
        <end position="1515"/>
    </location>
</feature>
<reference evidence="9" key="1">
    <citation type="submission" date="2016-04" db="EMBL/GenBank/DDBJ databases">
        <authorList>
            <person name="Evans L.H."/>
            <person name="Alamgir A."/>
            <person name="Owens N."/>
            <person name="Weber N.D."/>
            <person name="Virtaneva K."/>
            <person name="Barbian K."/>
            <person name="Babar A."/>
            <person name="Rosenke K."/>
        </authorList>
    </citation>
    <scope>NUCLEOTIDE SEQUENCE [LARGE SCALE GENOMIC DNA]</scope>
    <source>
        <strain evidence="9">CBS 101.48</strain>
    </source>
</reference>
<evidence type="ECO:0000256" key="3">
    <source>
        <dbReference type="ARBA" id="ARBA00022771"/>
    </source>
</evidence>
<feature type="compositionally biased region" description="Basic and acidic residues" evidence="6">
    <location>
        <begin position="725"/>
        <end position="753"/>
    </location>
</feature>
<feature type="compositionally biased region" description="Low complexity" evidence="6">
    <location>
        <begin position="825"/>
        <end position="836"/>
    </location>
</feature>
<feature type="domain" description="C3HC-type" evidence="7">
    <location>
        <begin position="72"/>
        <end position="187"/>
    </location>
</feature>
<evidence type="ECO:0000256" key="5">
    <source>
        <dbReference type="ARBA" id="ARBA00023242"/>
    </source>
</evidence>
<feature type="compositionally biased region" description="Low complexity" evidence="6">
    <location>
        <begin position="758"/>
        <end position="769"/>
    </location>
</feature>
<evidence type="ECO:0000313" key="9">
    <source>
        <dbReference type="EMBL" id="SAM05954.1"/>
    </source>
</evidence>
<organism evidence="9">
    <name type="scientific">Absidia glauca</name>
    <name type="common">Pin mould</name>
    <dbReference type="NCBI Taxonomy" id="4829"/>
    <lineage>
        <taxon>Eukaryota</taxon>
        <taxon>Fungi</taxon>
        <taxon>Fungi incertae sedis</taxon>
        <taxon>Mucoromycota</taxon>
        <taxon>Mucoromycotina</taxon>
        <taxon>Mucoromycetes</taxon>
        <taxon>Mucorales</taxon>
        <taxon>Cunninghamellaceae</taxon>
        <taxon>Absidia</taxon>
    </lineage>
</organism>
<feature type="compositionally biased region" description="Polar residues" evidence="6">
    <location>
        <begin position="1030"/>
        <end position="1044"/>
    </location>
</feature>
<feature type="compositionally biased region" description="Acidic residues" evidence="6">
    <location>
        <begin position="770"/>
        <end position="780"/>
    </location>
</feature>
<feature type="region of interest" description="Disordered" evidence="6">
    <location>
        <begin position="416"/>
        <end position="438"/>
    </location>
</feature>
<evidence type="ECO:0000259" key="7">
    <source>
        <dbReference type="Pfam" id="PF07967"/>
    </source>
</evidence>
<feature type="compositionally biased region" description="Acidic residues" evidence="6">
    <location>
        <begin position="1299"/>
        <end position="1308"/>
    </location>
</feature>
<dbReference type="InterPro" id="IPR013909">
    <property type="entry name" value="NuBaID_C"/>
</dbReference>
<feature type="compositionally biased region" description="Basic and acidic residues" evidence="6">
    <location>
        <begin position="653"/>
        <end position="665"/>
    </location>
</feature>
<dbReference type="OMA" id="NADANEH"/>
<keyword evidence="2" id="KW-0479">Metal-binding</keyword>
<feature type="compositionally biased region" description="Polar residues" evidence="6">
    <location>
        <begin position="837"/>
        <end position="848"/>
    </location>
</feature>
<feature type="compositionally biased region" description="Basic and acidic residues" evidence="6">
    <location>
        <begin position="1282"/>
        <end position="1298"/>
    </location>
</feature>
<feature type="region of interest" description="Disordered" evidence="6">
    <location>
        <begin position="973"/>
        <end position="1097"/>
    </location>
</feature>
<protein>
    <recommendedName>
        <fullName evidence="11">C3HC-type domain-containing protein</fullName>
    </recommendedName>
</protein>
<feature type="compositionally biased region" description="Polar residues" evidence="6">
    <location>
        <begin position="984"/>
        <end position="1005"/>
    </location>
</feature>
<feature type="compositionally biased region" description="Basic and acidic residues" evidence="6">
    <location>
        <begin position="1527"/>
        <end position="1557"/>
    </location>
</feature>
<dbReference type="Pfam" id="PF08600">
    <property type="entry name" value="NuBaID_C"/>
    <property type="match status" value="1"/>
</dbReference>
<dbReference type="GO" id="GO:0005634">
    <property type="term" value="C:nucleus"/>
    <property type="evidence" value="ECO:0007669"/>
    <property type="project" value="UniProtKB-SubCell"/>
</dbReference>
<comment type="subcellular location">
    <subcellularLocation>
        <location evidence="1">Nucleus</location>
    </subcellularLocation>
</comment>
<feature type="region of interest" description="Disordered" evidence="6">
    <location>
        <begin position="1179"/>
        <end position="1557"/>
    </location>
</feature>
<feature type="region of interest" description="Disordered" evidence="6">
    <location>
        <begin position="696"/>
        <end position="901"/>
    </location>
</feature>
<feature type="compositionally biased region" description="Polar residues" evidence="6">
    <location>
        <begin position="629"/>
        <end position="650"/>
    </location>
</feature>
<keyword evidence="10" id="KW-1185">Reference proteome</keyword>
<dbReference type="Pfam" id="PF07967">
    <property type="entry name" value="zf-C3HC"/>
    <property type="match status" value="1"/>
</dbReference>
<feature type="compositionally biased region" description="Basic and acidic residues" evidence="6">
    <location>
        <begin position="1179"/>
        <end position="1189"/>
    </location>
</feature>
<keyword evidence="5" id="KW-0539">Nucleus</keyword>
<evidence type="ECO:0000256" key="4">
    <source>
        <dbReference type="ARBA" id="ARBA00022833"/>
    </source>
</evidence>
<evidence type="ECO:0000313" key="10">
    <source>
        <dbReference type="Proteomes" id="UP000078561"/>
    </source>
</evidence>
<sequence length="1557" mass="171860">MADDLASLVTSGATAAGELHELIELSRKQFDLPPYVNPDEYEAWKQEKVNNTTQQRLLRDQTLELERTYIGRERYLERLSTYSTTFITNITPVSPDQCAMHGWIDTKERLVVAGAKVFRLSCEHCSYTLDVPDLTGFNPNFTSVKRIYSVYPSLLNKGHSEVCFWNTASCHVSVCAFPLVTTSDAMALLETQGSLFKQCGTGLPLVQTDLDRPKIRMLHRVIKSIEGVDVFAFPQPQVTTTQEIAYLLPMFGWHLMNECNGPLLKCTSCFRHVLIPNYHQISDLSPSYGTDGTSFDHATPPIPSLTHSPRQECIKGAFDLINEHRPYCPWRNRDTARIHIKDSFFVPPKQPLNGCEWMLEIICKEWFQLTAEDEKHPRHDELRRAAERHITTSLVKNRWMTEDLTKYALSKSRLKHSISETGGGPYSDEQSLNKRQKLQHEISVEGIDEQSQQLDQQNVTTPENKLVGVQSADTTDLQLVTTSTNPEPLSPAQKPDHLEHVEDEGKPPSDEQPPPVTESPVQKSQHASPEPTAERSDLFMQPDTATPMEEITMDAVQAGTTDQVALNKPETKEEEGLDGGVPAVNDRGLDELALQLDDETTASGKQDSAVDEIPPSAADIAASDDTLSKDTTTAPTYTNDAIITSSNNEDMATDTKSDKDNTGVIMDLKDSATELDDELDKAEAEELLQHDYKEDFGLTPIGDGVSTPGSWGLVETDNGVAALDEDTKSEGDIVESTETREGENTDGEQKQPELDGSQIQQQQQQQQPEELYDLQEETEELAPATNDDYDVNMDMSTTNDTDLLYDEHPEPTSPPTEIDSKILDQDATPDTAQDDASNMTTQEPSNDTTNEDDLGHEKEVEQVPETTTPDTVQIEIVEPMDLDQDEEQEAEDTTELDLHEYNPVVSLDAPESVGAATDNHQPLEPTEVDESELQLDNVGTPQDLKEYSISTSQELDTDHVMTPVDLHSDHVMLPQDTTEDNATHVVNNGETASLDTTGQSDQPLNQDAEKEHAITDQDEDQHENEENMVLPQQTSDESSLTTLQKMDDDIGTVVSGHAQLDLENSEGDDNGTKGDERTPDKEELEDVIPPQDDTHTTIESTELDNGAVVLESNEADTSNGLTPTPVIPEQEHGDIEEDVAETPAVDEYPVEMGDDNDLQINDAIELSDSKPSVIVSEKAVENEEIKDEQLEQGIDGAQESPDTLAQESAALIPIEVTEEEDTYTTHVDLTETDGLKDEDNQDGDYLGQPDQDLETEEAPTTPSVNQHDNEHNSDFDDNDDLSDSKDLGDDELLDHNDGVEDAEMNDDLQNEHDSTTLDGPDHDDNGDDSLDQYSTELTHTVIATGDQSTDGMDTPTNEVDQVTTDQPSSFEDITTATDATATETVTSPAPSSSQQDDIDLDNEVSLTPTAATPITTTPTLPTLHEGDDIAQDNSEMTRPASPASSHASADVSTVSNPTPELPVGSNDNYGGQKQQDHDSLVIGDEAEDDEEENMEDDGNTMMTDSLTQPSSLNMEQQHEQPTDTDDHDMLDQHDEDQLKQYEEDNGGNDDHADPMEE</sequence>
<name>A0A168R1S6_ABSGL</name>
<accession>A0A168R1S6</accession>
<feature type="compositionally biased region" description="Basic and acidic residues" evidence="6">
    <location>
        <begin position="494"/>
        <end position="509"/>
    </location>
</feature>
<dbReference type="EMBL" id="LT554481">
    <property type="protein sequence ID" value="SAM05954.1"/>
    <property type="molecule type" value="Genomic_DNA"/>
</dbReference>
<feature type="compositionally biased region" description="Low complexity" evidence="6">
    <location>
        <begin position="1374"/>
        <end position="1386"/>
    </location>
</feature>
<evidence type="ECO:0008006" key="11">
    <source>
        <dbReference type="Google" id="ProtNLM"/>
    </source>
</evidence>
<feature type="compositionally biased region" description="Low complexity" evidence="6">
    <location>
        <begin position="611"/>
        <end position="625"/>
    </location>
</feature>
<feature type="compositionally biased region" description="Low complexity" evidence="6">
    <location>
        <begin position="1439"/>
        <end position="1449"/>
    </location>
</feature>
<keyword evidence="4" id="KW-0862">Zinc</keyword>
<feature type="compositionally biased region" description="Low complexity" evidence="6">
    <location>
        <begin position="1406"/>
        <end position="1423"/>
    </location>
</feature>
<dbReference type="PANTHER" id="PTHR15835:SF6">
    <property type="entry name" value="ZINC FINGER C3HC-TYPE PROTEIN 1"/>
    <property type="match status" value="1"/>
</dbReference>
<gene>
    <name evidence="9" type="primary">ABSGL_11829.1 scaffold 12340</name>
</gene>
<dbReference type="GO" id="GO:0008270">
    <property type="term" value="F:zinc ion binding"/>
    <property type="evidence" value="ECO:0007669"/>
    <property type="project" value="UniProtKB-KW"/>
</dbReference>
<evidence type="ECO:0000256" key="2">
    <source>
        <dbReference type="ARBA" id="ARBA00022723"/>
    </source>
</evidence>
<feature type="compositionally biased region" description="Polar residues" evidence="6">
    <location>
        <begin position="1345"/>
        <end position="1372"/>
    </location>
</feature>
<feature type="compositionally biased region" description="Basic and acidic residues" evidence="6">
    <location>
        <begin position="1309"/>
        <end position="1323"/>
    </location>
</feature>
<feature type="domain" description="NuBaID C-terminal" evidence="8">
    <location>
        <begin position="245"/>
        <end position="336"/>
    </location>
</feature>
<proteinExistence type="predicted"/>
<evidence type="ECO:0000256" key="1">
    <source>
        <dbReference type="ARBA" id="ARBA00004123"/>
    </source>
</evidence>
<feature type="compositionally biased region" description="Acidic residues" evidence="6">
    <location>
        <begin position="878"/>
        <end position="895"/>
    </location>
</feature>
<dbReference type="Proteomes" id="UP000078561">
    <property type="component" value="Unassembled WGS sequence"/>
</dbReference>
<evidence type="ECO:0000256" key="6">
    <source>
        <dbReference type="SAM" id="MobiDB-lite"/>
    </source>
</evidence>